<dbReference type="Gene3D" id="2.40.10.10">
    <property type="entry name" value="Trypsin-like serine proteases"/>
    <property type="match status" value="1"/>
</dbReference>
<evidence type="ECO:0000313" key="8">
    <source>
        <dbReference type="Proteomes" id="UP001519460"/>
    </source>
</evidence>
<dbReference type="InterPro" id="IPR001314">
    <property type="entry name" value="Peptidase_S1A"/>
</dbReference>
<dbReference type="InterPro" id="IPR001254">
    <property type="entry name" value="Trypsin_dom"/>
</dbReference>
<evidence type="ECO:0000256" key="4">
    <source>
        <dbReference type="ARBA" id="ARBA00023157"/>
    </source>
</evidence>
<dbReference type="SMART" id="SM00020">
    <property type="entry name" value="Tryp_SPc"/>
    <property type="match status" value="1"/>
</dbReference>
<keyword evidence="4" id="KW-1015">Disulfide bond</keyword>
<dbReference type="SUPFAM" id="SSF50494">
    <property type="entry name" value="Trypsin-like serine proteases"/>
    <property type="match status" value="1"/>
</dbReference>
<evidence type="ECO:0000256" key="5">
    <source>
        <dbReference type="RuleBase" id="RU363034"/>
    </source>
</evidence>
<dbReference type="EMBL" id="JACVVK020000580">
    <property type="protein sequence ID" value="KAK7465052.1"/>
    <property type="molecule type" value="Genomic_DNA"/>
</dbReference>
<dbReference type="GO" id="GO:0008236">
    <property type="term" value="F:serine-type peptidase activity"/>
    <property type="evidence" value="ECO:0007669"/>
    <property type="project" value="UniProtKB-KW"/>
</dbReference>
<feature type="non-terminal residue" evidence="7">
    <location>
        <position position="1"/>
    </location>
</feature>
<dbReference type="GO" id="GO:0006508">
    <property type="term" value="P:proteolysis"/>
    <property type="evidence" value="ECO:0007669"/>
    <property type="project" value="UniProtKB-KW"/>
</dbReference>
<dbReference type="FunFam" id="2.40.10.10:FF:000036">
    <property type="entry name" value="Trypsin beta"/>
    <property type="match status" value="1"/>
</dbReference>
<dbReference type="PANTHER" id="PTHR24250:SF27">
    <property type="entry name" value="ELASTASE 2 LIKE"/>
    <property type="match status" value="1"/>
</dbReference>
<dbReference type="CDD" id="cd00190">
    <property type="entry name" value="Tryp_SPc"/>
    <property type="match status" value="1"/>
</dbReference>
<dbReference type="FunFam" id="2.40.10.10:FF:000068">
    <property type="entry name" value="transmembrane protease serine 2"/>
    <property type="match status" value="1"/>
</dbReference>
<dbReference type="PROSITE" id="PS00135">
    <property type="entry name" value="TRYPSIN_SER"/>
    <property type="match status" value="1"/>
</dbReference>
<dbReference type="InterPro" id="IPR009003">
    <property type="entry name" value="Peptidase_S1_PA"/>
</dbReference>
<keyword evidence="3 5" id="KW-0720">Serine protease</keyword>
<dbReference type="InterPro" id="IPR018114">
    <property type="entry name" value="TRYPSIN_HIS"/>
</dbReference>
<comment type="caution">
    <text evidence="7">The sequence shown here is derived from an EMBL/GenBank/DDBJ whole genome shotgun (WGS) entry which is preliminary data.</text>
</comment>
<dbReference type="InterPro" id="IPR033116">
    <property type="entry name" value="TRYPSIN_SER"/>
</dbReference>
<keyword evidence="1 5" id="KW-0645">Protease</keyword>
<gene>
    <name evidence="7" type="ORF">BaRGS_00037791</name>
</gene>
<dbReference type="PRINTS" id="PR00722">
    <property type="entry name" value="CHYMOTRYPSIN"/>
</dbReference>
<name>A0ABD0J7P5_9CAEN</name>
<evidence type="ECO:0000313" key="7">
    <source>
        <dbReference type="EMBL" id="KAK7465052.1"/>
    </source>
</evidence>
<evidence type="ECO:0000256" key="1">
    <source>
        <dbReference type="ARBA" id="ARBA00022670"/>
    </source>
</evidence>
<dbReference type="PANTHER" id="PTHR24250">
    <property type="entry name" value="CHYMOTRYPSIN-RELATED"/>
    <property type="match status" value="1"/>
</dbReference>
<keyword evidence="8" id="KW-1185">Reference proteome</keyword>
<dbReference type="InterPro" id="IPR043504">
    <property type="entry name" value="Peptidase_S1_PA_chymotrypsin"/>
</dbReference>
<feature type="domain" description="Peptidase S1" evidence="6">
    <location>
        <begin position="1"/>
        <end position="218"/>
    </location>
</feature>
<sequence length="220" mass="23474">LDNQHICGAVVINENFALTAAHCVDFAGYPASRFSVVCGAHDILNPNEGHWQTAVASNIVMHESYDGNANGFPNDIAVIRLATPLTLSATCQAAELPQDTTKTYSGKLSTITGWGRGGAAAQYLKEAPITVISYNDCRSRWGIFFNPIRSSHICVFNSGTYGACNGDSGGPLVSPDYDTGKTTVTGVTSFGRSGCDTSYPSVYTRISSYTSWITNTMNSM</sequence>
<dbReference type="Pfam" id="PF00089">
    <property type="entry name" value="Trypsin"/>
    <property type="match status" value="1"/>
</dbReference>
<dbReference type="PROSITE" id="PS00134">
    <property type="entry name" value="TRYPSIN_HIS"/>
    <property type="match status" value="1"/>
</dbReference>
<keyword evidence="2 5" id="KW-0378">Hydrolase</keyword>
<dbReference type="Proteomes" id="UP001519460">
    <property type="component" value="Unassembled WGS sequence"/>
</dbReference>
<accession>A0ABD0J7P5</accession>
<proteinExistence type="predicted"/>
<evidence type="ECO:0000259" key="6">
    <source>
        <dbReference type="PROSITE" id="PS50240"/>
    </source>
</evidence>
<organism evidence="7 8">
    <name type="scientific">Batillaria attramentaria</name>
    <dbReference type="NCBI Taxonomy" id="370345"/>
    <lineage>
        <taxon>Eukaryota</taxon>
        <taxon>Metazoa</taxon>
        <taxon>Spiralia</taxon>
        <taxon>Lophotrochozoa</taxon>
        <taxon>Mollusca</taxon>
        <taxon>Gastropoda</taxon>
        <taxon>Caenogastropoda</taxon>
        <taxon>Sorbeoconcha</taxon>
        <taxon>Cerithioidea</taxon>
        <taxon>Batillariidae</taxon>
        <taxon>Batillaria</taxon>
    </lineage>
</organism>
<dbReference type="AlphaFoldDB" id="A0ABD0J7P5"/>
<evidence type="ECO:0000256" key="2">
    <source>
        <dbReference type="ARBA" id="ARBA00022801"/>
    </source>
</evidence>
<dbReference type="PROSITE" id="PS50240">
    <property type="entry name" value="TRYPSIN_DOM"/>
    <property type="match status" value="1"/>
</dbReference>
<evidence type="ECO:0000256" key="3">
    <source>
        <dbReference type="ARBA" id="ARBA00022825"/>
    </source>
</evidence>
<protein>
    <recommendedName>
        <fullName evidence="6">Peptidase S1 domain-containing protein</fullName>
    </recommendedName>
</protein>
<reference evidence="7 8" key="1">
    <citation type="journal article" date="2023" name="Sci. Data">
        <title>Genome assembly of the Korean intertidal mud-creeper Batillaria attramentaria.</title>
        <authorList>
            <person name="Patra A.K."/>
            <person name="Ho P.T."/>
            <person name="Jun S."/>
            <person name="Lee S.J."/>
            <person name="Kim Y."/>
            <person name="Won Y.J."/>
        </authorList>
    </citation>
    <scope>NUCLEOTIDE SEQUENCE [LARGE SCALE GENOMIC DNA]</scope>
    <source>
        <strain evidence="7">Wonlab-2016</strain>
    </source>
</reference>